<sequence>MKRISNKLTVGKEHHGLDLYCSVKLDGEEIQRFRSRSFLGSFAWMLQSLMHGGNTVKIGHKSRYSAAKNSNQIGSSAYDITSSNGGTPLNIRVSSNSLLENFVNKDDEYPNYIIICGAPEFNGIYHGVKTGSYNVDLYHLDGTPVDGSIGTAVGGKCMPNIGFVTRSLRYTGSNEPGPFMAYAYQNWKVIVGRSNKPVQVDDIYLWDRIMHGSGDGLLAHGTVSVSPLTTDKPTSRFTISQPFTNAGTTPIDVNEIGISCSFADNGYSNGQGYAIVRDTLDTPVSIPVGKTLSVDYELIVRLSPDTQDTDTDGTNSGFLQMFMNRIRLLANSDNYGYANFLNCASSPGLGHMVDNSGLNPSLFGIKLGDNNQFTSMTDEKLNINDITRNGFDHGDQDGQLYHYGTDISLVNYDFQSNKATFSIKRIFENKGSVATDVKEIGLFGNINTSTNFSALSPALLARTALGPADQFTINPGEFVQVEYVVEVIA</sequence>
<name>A0A2N0VHT8_9BACT</name>
<dbReference type="AlphaFoldDB" id="A0A2N0VHT8"/>
<evidence type="ECO:0000313" key="1">
    <source>
        <dbReference type="EMBL" id="PKD43751.1"/>
    </source>
</evidence>
<evidence type="ECO:0000313" key="2">
    <source>
        <dbReference type="Proteomes" id="UP000233398"/>
    </source>
</evidence>
<comment type="caution">
    <text evidence="1">The sequence shown here is derived from an EMBL/GenBank/DDBJ whole genome shotgun (WGS) entry which is preliminary data.</text>
</comment>
<dbReference type="Proteomes" id="UP000233398">
    <property type="component" value="Unassembled WGS sequence"/>
</dbReference>
<dbReference type="RefSeq" id="WP_101073291.1">
    <property type="nucleotide sequence ID" value="NZ_PISP01000002.1"/>
</dbReference>
<proteinExistence type="predicted"/>
<organism evidence="1 2">
    <name type="scientific">Rhodohalobacter barkolensis</name>
    <dbReference type="NCBI Taxonomy" id="2053187"/>
    <lineage>
        <taxon>Bacteria</taxon>
        <taxon>Pseudomonadati</taxon>
        <taxon>Balneolota</taxon>
        <taxon>Balneolia</taxon>
        <taxon>Balneolales</taxon>
        <taxon>Balneolaceae</taxon>
        <taxon>Rhodohalobacter</taxon>
    </lineage>
</organism>
<reference evidence="1 2" key="1">
    <citation type="submission" date="2017-11" db="EMBL/GenBank/DDBJ databases">
        <title>Rhodohalobacter 15182 sp. nov., isolated from a salt lake.</title>
        <authorList>
            <person name="Han S."/>
        </authorList>
    </citation>
    <scope>NUCLEOTIDE SEQUENCE [LARGE SCALE GENOMIC DNA]</scope>
    <source>
        <strain evidence="1 2">15182</strain>
    </source>
</reference>
<gene>
    <name evidence="1" type="ORF">CWD77_09335</name>
</gene>
<accession>A0A2N0VHT8</accession>
<dbReference type="OrthoDB" id="1522117at2"/>
<dbReference type="EMBL" id="PISP01000002">
    <property type="protein sequence ID" value="PKD43751.1"/>
    <property type="molecule type" value="Genomic_DNA"/>
</dbReference>
<keyword evidence="2" id="KW-1185">Reference proteome</keyword>
<protein>
    <submittedName>
        <fullName evidence="1">Uncharacterized protein</fullName>
    </submittedName>
</protein>